<dbReference type="Proteomes" id="UP000598271">
    <property type="component" value="Unassembled WGS sequence"/>
</dbReference>
<accession>A0A8J3GAS2</accession>
<dbReference type="InterPro" id="IPR011990">
    <property type="entry name" value="TPR-like_helical_dom_sf"/>
</dbReference>
<dbReference type="InterPro" id="IPR019734">
    <property type="entry name" value="TPR_rpt"/>
</dbReference>
<dbReference type="AlphaFoldDB" id="A0A8J3GAS2"/>
<reference evidence="3 4" key="1">
    <citation type="journal article" date="2014" name="Int. J. Syst. Evol. Microbiol.">
        <title>Complete genome sequence of Corynebacterium casei LMG S-19264T (=DSM 44701T), isolated from a smear-ripened cheese.</title>
        <authorList>
            <consortium name="US DOE Joint Genome Institute (JGI-PGF)"/>
            <person name="Walter F."/>
            <person name="Albersmeier A."/>
            <person name="Kalinowski J."/>
            <person name="Ruckert C."/>
        </authorList>
    </citation>
    <scope>NUCLEOTIDE SEQUENCE [LARGE SCALE GENOMIC DNA]</scope>
    <source>
        <strain evidence="3 4">KCTC 12866</strain>
    </source>
</reference>
<proteinExistence type="predicted"/>
<dbReference type="SUPFAM" id="SSF48452">
    <property type="entry name" value="TPR-like"/>
    <property type="match status" value="1"/>
</dbReference>
<name>A0A8J3GAS2_9BACT</name>
<dbReference type="Gene3D" id="1.25.40.10">
    <property type="entry name" value="Tetratricopeptide repeat domain"/>
    <property type="match status" value="1"/>
</dbReference>
<evidence type="ECO:0000313" key="3">
    <source>
        <dbReference type="EMBL" id="GHB81988.1"/>
    </source>
</evidence>
<evidence type="ECO:0000313" key="4">
    <source>
        <dbReference type="Proteomes" id="UP000598271"/>
    </source>
</evidence>
<dbReference type="RefSeq" id="WP_189566748.1">
    <property type="nucleotide sequence ID" value="NZ_BMXF01000004.1"/>
</dbReference>
<dbReference type="InterPro" id="IPR050498">
    <property type="entry name" value="Ycf3"/>
</dbReference>
<dbReference type="PANTHER" id="PTHR44858:SF1">
    <property type="entry name" value="UDP-N-ACETYLGLUCOSAMINE--PEPTIDE N-ACETYLGLUCOSAMINYLTRANSFERASE SPINDLY-RELATED"/>
    <property type="match status" value="1"/>
</dbReference>
<dbReference type="PANTHER" id="PTHR44858">
    <property type="entry name" value="TETRATRICOPEPTIDE REPEAT PROTEIN 6"/>
    <property type="match status" value="1"/>
</dbReference>
<keyword evidence="1" id="KW-0677">Repeat</keyword>
<dbReference type="EMBL" id="BMXF01000004">
    <property type="protein sequence ID" value="GHB81988.1"/>
    <property type="molecule type" value="Genomic_DNA"/>
</dbReference>
<protein>
    <recommendedName>
        <fullName evidence="5">Tetratricopeptide repeat protein</fullName>
    </recommendedName>
</protein>
<comment type="caution">
    <text evidence="3">The sequence shown here is derived from an EMBL/GenBank/DDBJ whole genome shotgun (WGS) entry which is preliminary data.</text>
</comment>
<gene>
    <name evidence="3" type="ORF">GCM10007390_41230</name>
</gene>
<evidence type="ECO:0000256" key="2">
    <source>
        <dbReference type="ARBA" id="ARBA00022803"/>
    </source>
</evidence>
<keyword evidence="4" id="KW-1185">Reference proteome</keyword>
<evidence type="ECO:0008006" key="5">
    <source>
        <dbReference type="Google" id="ProtNLM"/>
    </source>
</evidence>
<dbReference type="SMART" id="SM00028">
    <property type="entry name" value="TPR"/>
    <property type="match status" value="3"/>
</dbReference>
<organism evidence="3 4">
    <name type="scientific">Persicitalea jodogahamensis</name>
    <dbReference type="NCBI Taxonomy" id="402147"/>
    <lineage>
        <taxon>Bacteria</taxon>
        <taxon>Pseudomonadati</taxon>
        <taxon>Bacteroidota</taxon>
        <taxon>Cytophagia</taxon>
        <taxon>Cytophagales</taxon>
        <taxon>Spirosomataceae</taxon>
        <taxon>Persicitalea</taxon>
    </lineage>
</organism>
<sequence>MEICLVVLLFIPYLFIKYLLTDHESKAEKDLIRFSEGVRLIEGSKFETAFHYFDEAVKANPKSAVAYALRGKCNLRDENYYSAIYDFSQALSFDNTLADCYLDKGKAHFALHEFEDAFREFDKAVWFFRNEKADALRLRGLSRLRMDQFAQSKRDLLRAVELGDEDSVQILSQFPFNIDLPYVIEAEQKGPNLTKD</sequence>
<keyword evidence="2" id="KW-0802">TPR repeat</keyword>
<evidence type="ECO:0000256" key="1">
    <source>
        <dbReference type="ARBA" id="ARBA00022737"/>
    </source>
</evidence>